<dbReference type="Pfam" id="PF13560">
    <property type="entry name" value="HTH_31"/>
    <property type="match status" value="1"/>
</dbReference>
<dbReference type="RefSeq" id="WP_137982273.1">
    <property type="nucleotide sequence ID" value="NZ_BAAASO010000089.1"/>
</dbReference>
<sequence length="260" mass="28314">MGPIPSPAPDSLPEVRALCQELVRLKHAKGLSLDAMAHGTGYARASWHRVLNGKAFPPRAAVAQLCARHHLEDAPLLQLWDQADKARQLQVTAAAPAEPTDESTRAKNWLSGLAPLRRRRLWLLLVPVPVLVLIAFWAVQPFTDDADAKGDKTQTAGADAQSDKAQKAQTAPSHQATPTACSYESGRTRILMEGMKGPDVKQIQCLLDHVYGYPLEIDGVFGPDTLKAVETMQKCTGIKVDGQVGPDSWKYLDHPKPCAH</sequence>
<keyword evidence="2" id="KW-0472">Membrane</keyword>
<dbReference type="OrthoDB" id="9815541at2"/>
<keyword evidence="5" id="KW-1185">Reference proteome</keyword>
<dbReference type="GO" id="GO:0003677">
    <property type="term" value="F:DNA binding"/>
    <property type="evidence" value="ECO:0007669"/>
    <property type="project" value="InterPro"/>
</dbReference>
<feature type="region of interest" description="Disordered" evidence="1">
    <location>
        <begin position="147"/>
        <end position="182"/>
    </location>
</feature>
<feature type="transmembrane region" description="Helical" evidence="2">
    <location>
        <begin position="121"/>
        <end position="139"/>
    </location>
</feature>
<reference evidence="4 5" key="1">
    <citation type="journal article" date="2020" name="Int. J. Syst. Evol. Microbiol.">
        <title>Reclassification of Streptomyces castelarensis and Streptomyces sporoclivatus as later heterotypic synonyms of Streptomyces antimycoticus.</title>
        <authorList>
            <person name="Komaki H."/>
            <person name="Tamura T."/>
        </authorList>
    </citation>
    <scope>NUCLEOTIDE SEQUENCE [LARGE SCALE GENOMIC DNA]</scope>
    <source>
        <strain evidence="4 5">NBRC 13459</strain>
    </source>
</reference>
<dbReference type="EMBL" id="BJHW01000002">
    <property type="protein sequence ID" value="GDY60498.1"/>
    <property type="molecule type" value="Genomic_DNA"/>
</dbReference>
<organism evidence="4 5">
    <name type="scientific">Streptomyces violaceusniger</name>
    <dbReference type="NCBI Taxonomy" id="68280"/>
    <lineage>
        <taxon>Bacteria</taxon>
        <taxon>Bacillati</taxon>
        <taxon>Actinomycetota</taxon>
        <taxon>Actinomycetes</taxon>
        <taxon>Kitasatosporales</taxon>
        <taxon>Streptomycetaceae</taxon>
        <taxon>Streptomyces</taxon>
        <taxon>Streptomyces violaceusniger group</taxon>
    </lineage>
</organism>
<proteinExistence type="predicted"/>
<dbReference type="Proteomes" id="UP000301309">
    <property type="component" value="Unassembled WGS sequence"/>
</dbReference>
<dbReference type="SUPFAM" id="SSF47090">
    <property type="entry name" value="PGBD-like"/>
    <property type="match status" value="1"/>
</dbReference>
<dbReference type="Pfam" id="PF01471">
    <property type="entry name" value="PG_binding_1"/>
    <property type="match status" value="1"/>
</dbReference>
<evidence type="ECO:0000259" key="3">
    <source>
        <dbReference type="Pfam" id="PF01471"/>
    </source>
</evidence>
<protein>
    <recommendedName>
        <fullName evidence="3">Peptidoglycan binding-like domain-containing protein</fullName>
    </recommendedName>
</protein>
<dbReference type="InterPro" id="IPR036365">
    <property type="entry name" value="PGBD-like_sf"/>
</dbReference>
<evidence type="ECO:0000313" key="4">
    <source>
        <dbReference type="EMBL" id="GDY60498.1"/>
    </source>
</evidence>
<keyword evidence="2" id="KW-0812">Transmembrane</keyword>
<accession>A0A4D4LPW6</accession>
<evidence type="ECO:0000256" key="1">
    <source>
        <dbReference type="SAM" id="MobiDB-lite"/>
    </source>
</evidence>
<dbReference type="SUPFAM" id="SSF47413">
    <property type="entry name" value="lambda repressor-like DNA-binding domains"/>
    <property type="match status" value="1"/>
</dbReference>
<dbReference type="InterPro" id="IPR036366">
    <property type="entry name" value="PGBDSf"/>
</dbReference>
<dbReference type="AlphaFoldDB" id="A0A4D4LPW6"/>
<evidence type="ECO:0000256" key="2">
    <source>
        <dbReference type="SAM" id="Phobius"/>
    </source>
</evidence>
<feature type="compositionally biased region" description="Polar residues" evidence="1">
    <location>
        <begin position="172"/>
        <end position="182"/>
    </location>
</feature>
<dbReference type="CDD" id="cd00093">
    <property type="entry name" value="HTH_XRE"/>
    <property type="match status" value="1"/>
</dbReference>
<dbReference type="InterPro" id="IPR001387">
    <property type="entry name" value="Cro/C1-type_HTH"/>
</dbReference>
<evidence type="ECO:0000313" key="5">
    <source>
        <dbReference type="Proteomes" id="UP000301309"/>
    </source>
</evidence>
<feature type="domain" description="Peptidoglycan binding-like" evidence="3">
    <location>
        <begin position="197"/>
        <end position="250"/>
    </location>
</feature>
<name>A0A4D4LPW6_STRVO</name>
<dbReference type="Gene3D" id="1.10.101.10">
    <property type="entry name" value="PGBD-like superfamily/PGBD"/>
    <property type="match status" value="1"/>
</dbReference>
<keyword evidence="2" id="KW-1133">Transmembrane helix</keyword>
<gene>
    <name evidence="4" type="ORF">SVIO_111210</name>
</gene>
<comment type="caution">
    <text evidence="4">The sequence shown here is derived from an EMBL/GenBank/DDBJ whole genome shotgun (WGS) entry which is preliminary data.</text>
</comment>
<dbReference type="InterPro" id="IPR002477">
    <property type="entry name" value="Peptidoglycan-bd-like"/>
</dbReference>
<dbReference type="InterPro" id="IPR010982">
    <property type="entry name" value="Lambda_DNA-bd_dom_sf"/>
</dbReference>